<organism evidence="1 2">
    <name type="scientific">Araneus ventricosus</name>
    <name type="common">Orbweaver spider</name>
    <name type="synonym">Epeira ventricosa</name>
    <dbReference type="NCBI Taxonomy" id="182803"/>
    <lineage>
        <taxon>Eukaryota</taxon>
        <taxon>Metazoa</taxon>
        <taxon>Ecdysozoa</taxon>
        <taxon>Arthropoda</taxon>
        <taxon>Chelicerata</taxon>
        <taxon>Arachnida</taxon>
        <taxon>Araneae</taxon>
        <taxon>Araneomorphae</taxon>
        <taxon>Entelegynae</taxon>
        <taxon>Araneoidea</taxon>
        <taxon>Araneidae</taxon>
        <taxon>Araneus</taxon>
    </lineage>
</organism>
<evidence type="ECO:0000313" key="1">
    <source>
        <dbReference type="EMBL" id="GBM45683.1"/>
    </source>
</evidence>
<dbReference type="EMBL" id="BGPR01001107">
    <property type="protein sequence ID" value="GBM45683.1"/>
    <property type="molecule type" value="Genomic_DNA"/>
</dbReference>
<accession>A0A4Y2FWK0</accession>
<dbReference type="AlphaFoldDB" id="A0A4Y2FWK0"/>
<protein>
    <submittedName>
        <fullName evidence="1">Uncharacterized protein</fullName>
    </submittedName>
</protein>
<sequence>MSLWLRRIQLFVTEVPNLCAATWNLALLLNGPVTQGSSSPLLLEVWPITNCHLLWEVGHLGQANLRRSDRGLPSGSKN</sequence>
<dbReference type="Proteomes" id="UP000499080">
    <property type="component" value="Unassembled WGS sequence"/>
</dbReference>
<keyword evidence="2" id="KW-1185">Reference proteome</keyword>
<evidence type="ECO:0000313" key="2">
    <source>
        <dbReference type="Proteomes" id="UP000499080"/>
    </source>
</evidence>
<comment type="caution">
    <text evidence="1">The sequence shown here is derived from an EMBL/GenBank/DDBJ whole genome shotgun (WGS) entry which is preliminary data.</text>
</comment>
<reference evidence="1 2" key="1">
    <citation type="journal article" date="2019" name="Sci. Rep.">
        <title>Orb-weaving spider Araneus ventricosus genome elucidates the spidroin gene catalogue.</title>
        <authorList>
            <person name="Kono N."/>
            <person name="Nakamura H."/>
            <person name="Ohtoshi R."/>
            <person name="Moran D.A.P."/>
            <person name="Shinohara A."/>
            <person name="Yoshida Y."/>
            <person name="Fujiwara M."/>
            <person name="Mori M."/>
            <person name="Tomita M."/>
            <person name="Arakawa K."/>
        </authorList>
    </citation>
    <scope>NUCLEOTIDE SEQUENCE [LARGE SCALE GENOMIC DNA]</scope>
</reference>
<proteinExistence type="predicted"/>
<name>A0A4Y2FWK0_ARAVE</name>
<gene>
    <name evidence="1" type="ORF">AVEN_237920_1</name>
</gene>